<proteinExistence type="inferred from homology"/>
<dbReference type="EMBL" id="JBFNXQ010000010">
    <property type="protein sequence ID" value="MEX5717795.1"/>
    <property type="molecule type" value="Genomic_DNA"/>
</dbReference>
<reference evidence="5 6" key="1">
    <citation type="submission" date="2024-06" db="EMBL/GenBank/DDBJ databases">
        <title>Draft genome sequence of Geodermatophilus badlandi, a novel member of the Geodermatophilaceae isolated from badland sedimentary rocks in the Red desert, Wyoming, USA.</title>
        <authorList>
            <person name="Ben Tekaya S."/>
            <person name="Nouioui I."/>
            <person name="Flores G.M."/>
            <person name="Shaal M.N."/>
            <person name="Bredoire F."/>
            <person name="Basile F."/>
            <person name="Van Diepen L."/>
            <person name="Ward N.L."/>
        </authorList>
    </citation>
    <scope>NUCLEOTIDE SEQUENCE [LARGE SCALE GENOMIC DNA]</scope>
    <source>
        <strain evidence="5 6">WL48A</strain>
    </source>
</reference>
<protein>
    <submittedName>
        <fullName evidence="5">Sugar kinase</fullName>
    </submittedName>
</protein>
<comment type="caution">
    <text evidence="5">The sequence shown here is derived from an EMBL/GenBank/DDBJ whole genome shotgun (WGS) entry which is preliminary data.</text>
</comment>
<comment type="similarity">
    <text evidence="1">Belongs to the carbohydrate kinase PfkB family.</text>
</comment>
<dbReference type="PANTHER" id="PTHR43320">
    <property type="entry name" value="SUGAR KINASE"/>
    <property type="match status" value="1"/>
</dbReference>
<dbReference type="Gene3D" id="3.40.1190.20">
    <property type="match status" value="1"/>
</dbReference>
<evidence type="ECO:0000256" key="1">
    <source>
        <dbReference type="ARBA" id="ARBA00010688"/>
    </source>
</evidence>
<dbReference type="InterPro" id="IPR029056">
    <property type="entry name" value="Ribokinase-like"/>
</dbReference>
<dbReference type="RefSeq" id="WP_369204005.1">
    <property type="nucleotide sequence ID" value="NZ_JBFNXQ010000010.1"/>
</dbReference>
<dbReference type="SUPFAM" id="SSF53613">
    <property type="entry name" value="Ribokinase-like"/>
    <property type="match status" value="1"/>
</dbReference>
<dbReference type="InterPro" id="IPR052700">
    <property type="entry name" value="Carb_kinase_PfkB-like"/>
</dbReference>
<evidence type="ECO:0000259" key="4">
    <source>
        <dbReference type="Pfam" id="PF00294"/>
    </source>
</evidence>
<organism evidence="5 6">
    <name type="scientific">Geodermatophilus maliterrae</name>
    <dbReference type="NCBI Taxonomy" id="3162531"/>
    <lineage>
        <taxon>Bacteria</taxon>
        <taxon>Bacillati</taxon>
        <taxon>Actinomycetota</taxon>
        <taxon>Actinomycetes</taxon>
        <taxon>Geodermatophilales</taxon>
        <taxon>Geodermatophilaceae</taxon>
        <taxon>Geodermatophilus</taxon>
    </lineage>
</organism>
<feature type="domain" description="Carbohydrate kinase PfkB" evidence="4">
    <location>
        <begin position="11"/>
        <end position="294"/>
    </location>
</feature>
<evidence type="ECO:0000313" key="6">
    <source>
        <dbReference type="Proteomes" id="UP001560045"/>
    </source>
</evidence>
<dbReference type="InterPro" id="IPR011611">
    <property type="entry name" value="PfkB_dom"/>
</dbReference>
<evidence type="ECO:0000313" key="5">
    <source>
        <dbReference type="EMBL" id="MEX5717795.1"/>
    </source>
</evidence>
<sequence length="351" mass="37000">MSTGQDLTGPDVVTVGEPLVQLSPPSGRRLQEAGTLDVHTAGAEMNVAVGLARLGHRCAFVGRVGADPFGARILDELRGAGVDVSAVRRDPVRPTGVYLKDHDRGTTSVYYYREGSAAAAMGPADLGSVAASPRWFHVTGITAALSASCAALLDDLLAARPGRARISFDVNHRPGLWPDARAGQVLLDLARRADLVFVGRDEAARLWGTDTADDVRRLLPEVPVLVVKDAAAAATSMRGRQVTTVASLPVPVVEAVGAGDAFAAGYLSATLAETDERTALRRGHLFAARALLSVADQVEPPPPDLLADAADRDDSWWGGAELLQHPYLRGRGLPVVGGRPESRRAVEPQEV</sequence>
<gene>
    <name evidence="5" type="ORF">ABQ292_05360</name>
</gene>
<keyword evidence="2" id="KW-0808">Transferase</keyword>
<keyword evidence="3 5" id="KW-0418">Kinase</keyword>
<dbReference type="GO" id="GO:0016301">
    <property type="term" value="F:kinase activity"/>
    <property type="evidence" value="ECO:0007669"/>
    <property type="project" value="UniProtKB-KW"/>
</dbReference>
<accession>A0ABV3XB63</accession>
<dbReference type="Proteomes" id="UP001560045">
    <property type="component" value="Unassembled WGS sequence"/>
</dbReference>
<evidence type="ECO:0000256" key="2">
    <source>
        <dbReference type="ARBA" id="ARBA00022679"/>
    </source>
</evidence>
<name>A0ABV3XB63_9ACTN</name>
<dbReference type="CDD" id="cd01166">
    <property type="entry name" value="KdgK"/>
    <property type="match status" value="1"/>
</dbReference>
<evidence type="ECO:0000256" key="3">
    <source>
        <dbReference type="ARBA" id="ARBA00022777"/>
    </source>
</evidence>
<keyword evidence="6" id="KW-1185">Reference proteome</keyword>
<dbReference type="PANTHER" id="PTHR43320:SF2">
    <property type="entry name" value="2-DEHYDRO-3-DEOXYGLUCONOKINASE_2-DEHYDRO-3-DEOXYGALACTONOKINASE"/>
    <property type="match status" value="1"/>
</dbReference>
<dbReference type="Pfam" id="PF00294">
    <property type="entry name" value="PfkB"/>
    <property type="match status" value="1"/>
</dbReference>